<comment type="caution">
    <text evidence="1">The sequence shown here is derived from an EMBL/GenBank/DDBJ whole genome shotgun (WGS) entry which is preliminary data.</text>
</comment>
<reference evidence="2" key="1">
    <citation type="journal article" date="2020" name="Nat. Commun.">
        <title>Genome assembly of wild tea tree DASZ reveals pedigree and selection history of tea varieties.</title>
        <authorList>
            <person name="Zhang W."/>
            <person name="Zhang Y."/>
            <person name="Qiu H."/>
            <person name="Guo Y."/>
            <person name="Wan H."/>
            <person name="Zhang X."/>
            <person name="Scossa F."/>
            <person name="Alseekh S."/>
            <person name="Zhang Q."/>
            <person name="Wang P."/>
            <person name="Xu L."/>
            <person name="Schmidt M.H."/>
            <person name="Jia X."/>
            <person name="Li D."/>
            <person name="Zhu A."/>
            <person name="Guo F."/>
            <person name="Chen W."/>
            <person name="Ni D."/>
            <person name="Usadel B."/>
            <person name="Fernie A.R."/>
            <person name="Wen W."/>
        </authorList>
    </citation>
    <scope>NUCLEOTIDE SEQUENCE [LARGE SCALE GENOMIC DNA]</scope>
    <source>
        <strain evidence="2">cv. G240</strain>
    </source>
</reference>
<protein>
    <recommendedName>
        <fullName evidence="3">Acyltransferase</fullName>
    </recommendedName>
</protein>
<evidence type="ECO:0008006" key="3">
    <source>
        <dbReference type="Google" id="ProtNLM"/>
    </source>
</evidence>
<organism evidence="1 2">
    <name type="scientific">Camellia sinensis</name>
    <name type="common">Tea plant</name>
    <name type="synonym">Thea sinensis</name>
    <dbReference type="NCBI Taxonomy" id="4442"/>
    <lineage>
        <taxon>Eukaryota</taxon>
        <taxon>Viridiplantae</taxon>
        <taxon>Streptophyta</taxon>
        <taxon>Embryophyta</taxon>
        <taxon>Tracheophyta</taxon>
        <taxon>Spermatophyta</taxon>
        <taxon>Magnoliopsida</taxon>
        <taxon>eudicotyledons</taxon>
        <taxon>Gunneridae</taxon>
        <taxon>Pentapetalae</taxon>
        <taxon>asterids</taxon>
        <taxon>Ericales</taxon>
        <taxon>Theaceae</taxon>
        <taxon>Camellia</taxon>
    </lineage>
</organism>
<dbReference type="PANTHER" id="PTHR22753:SF24">
    <property type="entry name" value="ESTERASE_LIPASE_THIOESTERASE FAMILY PROTEIN"/>
    <property type="match status" value="1"/>
</dbReference>
<proteinExistence type="predicted"/>
<evidence type="ECO:0000313" key="1">
    <source>
        <dbReference type="EMBL" id="KAF5961514.1"/>
    </source>
</evidence>
<dbReference type="GO" id="GO:0016020">
    <property type="term" value="C:membrane"/>
    <property type="evidence" value="ECO:0007669"/>
    <property type="project" value="TreeGrafter"/>
</dbReference>
<dbReference type="PANTHER" id="PTHR22753">
    <property type="entry name" value="TRANSMEMBRANE PROTEIN 68"/>
    <property type="match status" value="1"/>
</dbReference>
<sequence>MTPPYSVLYMVMTSPYSVLYNVMTPPSSVFTNGYGGLTSGSGKKGKTRRLNLERLGHLGAENSSSVKMHDDIGHRHLWTCHLVIGRCIGSHKVHCTPRLYWVGLANLASEPKETHSGEEYKLFWPERSEFVRMAARFGTTIIPFGAVGEDDFGQVFFDYDDQMKIPHFKNEIENGKQEAVQLRRTKGVLVKRLTSMERLQTKTTPSTNSTETSRPFLLLVWKANCNRRLMQSSFHGKGRKQELKDREKTHELYLEVKSKVERCIAYLKEKRENDPYKNLLPRLIYQATLVLTTFSLTTGLSRANIFSPSIYIYLGTFH</sequence>
<reference evidence="1 2" key="2">
    <citation type="submission" date="2020-07" db="EMBL/GenBank/DDBJ databases">
        <title>Genome assembly of wild tea tree DASZ reveals pedigree and selection history of tea varieties.</title>
        <authorList>
            <person name="Zhang W."/>
        </authorList>
    </citation>
    <scope>NUCLEOTIDE SEQUENCE [LARGE SCALE GENOMIC DNA]</scope>
    <source>
        <strain evidence="2">cv. G240</strain>
        <tissue evidence="1">Leaf</tissue>
    </source>
</reference>
<evidence type="ECO:0000313" key="2">
    <source>
        <dbReference type="Proteomes" id="UP000593564"/>
    </source>
</evidence>
<dbReference type="EMBL" id="JACBKZ010000001">
    <property type="protein sequence ID" value="KAF5961514.1"/>
    <property type="molecule type" value="Genomic_DNA"/>
</dbReference>
<gene>
    <name evidence="1" type="ORF">HYC85_002723</name>
</gene>
<keyword evidence="2" id="KW-1185">Reference proteome</keyword>
<accession>A0A7J7IAS2</accession>
<name>A0A7J7IAS2_CAMSI</name>
<dbReference type="Proteomes" id="UP000593564">
    <property type="component" value="Unassembled WGS sequence"/>
</dbReference>
<dbReference type="AlphaFoldDB" id="A0A7J7IAS2"/>